<proteinExistence type="predicted"/>
<sequence>MEYKTKLFIPRQLIEKKTEILRYYKNEITFEDAKAYIYGGTDLTEITEFISFEIIDIKNLTIRLKLYHHNNTVTTIKKMSFRQLTIESSNNFNQNPKKSWEELTPQERVEICQHELSRWSLILKSEFSNSLEIENGESFDYIELINNCTTSEGFEIKIHSKTIKYHASFEMPPEVYNVLCQEQAGSEARQGWFVDWNGTNPVKPDKNHGLINTSYPNIKTNPAFSQIYWESEYHMRDIIKIDLSKYRTVYETIMHGQIDINFGTIDYNRWTHALGPNNEYIQKPKVRKLIVAHDKTEYIDPPSTYSEILSGTYKFRLPLFLENGIYDVTSPKEKKHYSILQNINMYEINVLNTGKHEIVLYNSSAKAKELQRLVVGNIDLDSIPTYPEIQTIDRFCFAPRKTTSKYDENWLPSSIKEKNNTTYAFLLTDQNNYIQPESWGLERMILSKENNERLIIDLISYERILPIWQGSIKVQNVVT</sequence>
<protein>
    <submittedName>
        <fullName evidence="1">Uncharacterized protein</fullName>
    </submittedName>
</protein>
<dbReference type="EMBL" id="JAERQJ010000012">
    <property type="protein sequence ID" value="MBL0685761.1"/>
    <property type="molecule type" value="Genomic_DNA"/>
</dbReference>
<name>A0A937A0I6_9FLAO</name>
<evidence type="ECO:0000313" key="2">
    <source>
        <dbReference type="Proteomes" id="UP000651057"/>
    </source>
</evidence>
<dbReference type="AlphaFoldDB" id="A0A937A0I6"/>
<reference evidence="1" key="1">
    <citation type="submission" date="2021-01" db="EMBL/GenBank/DDBJ databases">
        <authorList>
            <person name="Zhong Y.L."/>
        </authorList>
    </citation>
    <scope>NUCLEOTIDE SEQUENCE</scope>
    <source>
        <strain evidence="1">KCTC 23302</strain>
    </source>
</reference>
<comment type="caution">
    <text evidence="1">The sequence shown here is derived from an EMBL/GenBank/DDBJ whole genome shotgun (WGS) entry which is preliminary data.</text>
</comment>
<gene>
    <name evidence="1" type="ORF">JJQ60_19670</name>
</gene>
<evidence type="ECO:0000313" key="1">
    <source>
        <dbReference type="EMBL" id="MBL0685761.1"/>
    </source>
</evidence>
<dbReference type="RefSeq" id="WP_201924140.1">
    <property type="nucleotide sequence ID" value="NZ_BAABAX010000018.1"/>
</dbReference>
<organism evidence="1 2">
    <name type="scientific">Aquimarina mytili</name>
    <dbReference type="NCBI Taxonomy" id="874423"/>
    <lineage>
        <taxon>Bacteria</taxon>
        <taxon>Pseudomonadati</taxon>
        <taxon>Bacteroidota</taxon>
        <taxon>Flavobacteriia</taxon>
        <taxon>Flavobacteriales</taxon>
        <taxon>Flavobacteriaceae</taxon>
        <taxon>Aquimarina</taxon>
    </lineage>
</organism>
<accession>A0A937A0I6</accession>
<dbReference type="Proteomes" id="UP000651057">
    <property type="component" value="Unassembled WGS sequence"/>
</dbReference>
<keyword evidence="2" id="KW-1185">Reference proteome</keyword>